<proteinExistence type="predicted"/>
<organism evidence="2 3">
    <name type="scientific">Weissella ceti</name>
    <dbReference type="NCBI Taxonomy" id="759620"/>
    <lineage>
        <taxon>Bacteria</taxon>
        <taxon>Bacillati</taxon>
        <taxon>Bacillota</taxon>
        <taxon>Bacilli</taxon>
        <taxon>Lactobacillales</taxon>
        <taxon>Lactobacillaceae</taxon>
        <taxon>Weissella</taxon>
    </lineage>
</organism>
<dbReference type="Proteomes" id="UP001526225">
    <property type="component" value="Unassembled WGS sequence"/>
</dbReference>
<evidence type="ECO:0000313" key="2">
    <source>
        <dbReference type="EMBL" id="MCW0953384.1"/>
    </source>
</evidence>
<reference evidence="2 3" key="1">
    <citation type="submission" date="2022-10" db="EMBL/GenBank/DDBJ databases">
        <title>Weissella fermenti sp. nov., isolated from fermented cabbage.</title>
        <authorList>
            <person name="Lee J.K."/>
            <person name="Baek J.H."/>
            <person name="Choi D.G."/>
            <person name="Kim J.M."/>
            <person name="Jeon C.O."/>
        </authorList>
    </citation>
    <scope>NUCLEOTIDE SEQUENCE [LARGE SCALE GENOMIC DNA]</scope>
    <source>
        <strain evidence="2 3">KACC 18534</strain>
    </source>
</reference>
<keyword evidence="1" id="KW-0472">Membrane</keyword>
<dbReference type="EMBL" id="JAOZFE010000004">
    <property type="protein sequence ID" value="MCW0953384.1"/>
    <property type="molecule type" value="Genomic_DNA"/>
</dbReference>
<dbReference type="RefSeq" id="WP_213408900.1">
    <property type="nucleotide sequence ID" value="NZ_CP074441.1"/>
</dbReference>
<protein>
    <submittedName>
        <fullName evidence="2">Uncharacterized protein</fullName>
    </submittedName>
</protein>
<evidence type="ECO:0000313" key="3">
    <source>
        <dbReference type="Proteomes" id="UP001526225"/>
    </source>
</evidence>
<evidence type="ECO:0000256" key="1">
    <source>
        <dbReference type="SAM" id="Phobius"/>
    </source>
</evidence>
<gene>
    <name evidence="2" type="ORF">OIT44_04760</name>
</gene>
<comment type="caution">
    <text evidence="2">The sequence shown here is derived from an EMBL/GenBank/DDBJ whole genome shotgun (WGS) entry which is preliminary data.</text>
</comment>
<sequence>MKYLLNKNYLTYIVLIVMVISLPLYFGTHGSQWLIGAMMLLPLLSWFFFLDKQRRDQIQHLQNTINKLSISDIRRLSLNTRLSVKTLRNLNSARLTHTQITQLKHLLDSEVSHAY</sequence>
<keyword evidence="1" id="KW-0812">Transmembrane</keyword>
<feature type="transmembrane region" description="Helical" evidence="1">
    <location>
        <begin position="32"/>
        <end position="50"/>
    </location>
</feature>
<keyword evidence="1" id="KW-1133">Transmembrane helix</keyword>
<accession>A0ABT3E4N0</accession>
<feature type="transmembrane region" description="Helical" evidence="1">
    <location>
        <begin position="9"/>
        <end position="26"/>
    </location>
</feature>
<keyword evidence="3" id="KW-1185">Reference proteome</keyword>
<name>A0ABT3E4N0_9LACO</name>